<dbReference type="SUPFAM" id="SSF49879">
    <property type="entry name" value="SMAD/FHA domain"/>
    <property type="match status" value="1"/>
</dbReference>
<comment type="caution">
    <text evidence="2">The sequence shown here is derived from an EMBL/GenBank/DDBJ whole genome shotgun (WGS) entry which is preliminary data.</text>
</comment>
<dbReference type="Pfam" id="PF00498">
    <property type="entry name" value="FHA"/>
    <property type="match status" value="1"/>
</dbReference>
<proteinExistence type="predicted"/>
<evidence type="ECO:0000313" key="3">
    <source>
        <dbReference type="Proteomes" id="UP001497392"/>
    </source>
</evidence>
<name>A0ABP1FJ66_9CHLO</name>
<dbReference type="Proteomes" id="UP001497392">
    <property type="component" value="Unassembled WGS sequence"/>
</dbReference>
<accession>A0ABP1FJ66</accession>
<evidence type="ECO:0000259" key="1">
    <source>
        <dbReference type="Pfam" id="PF00498"/>
    </source>
</evidence>
<dbReference type="InterPro" id="IPR000253">
    <property type="entry name" value="FHA_dom"/>
</dbReference>
<feature type="domain" description="FHA" evidence="1">
    <location>
        <begin position="18"/>
        <end position="74"/>
    </location>
</feature>
<gene>
    <name evidence="2" type="primary">g1940</name>
    <name evidence="2" type="ORF">VP750_LOCUS1657</name>
</gene>
<dbReference type="Gene3D" id="2.60.200.20">
    <property type="match status" value="1"/>
</dbReference>
<reference evidence="2 3" key="1">
    <citation type="submission" date="2024-06" db="EMBL/GenBank/DDBJ databases">
        <authorList>
            <person name="Kraege A."/>
            <person name="Thomma B."/>
        </authorList>
    </citation>
    <scope>NUCLEOTIDE SEQUENCE [LARGE SCALE GENOMIC DNA]</scope>
</reference>
<keyword evidence="3" id="KW-1185">Reference proteome</keyword>
<sequence length="138" mass="15134">MTFKGPDGSSRTFDQDIVTIGSRSSADLQVSSSNVAEEHAEVFQKGGRTYCRAMAGDEEDVTSSSYTWLDESESPLRTSVSYLLAPEAYLAFGEAENRYKIAFEEKNTGGTAMFEMLMKGMAASGNKDVQQQMKDRLG</sequence>
<dbReference type="EMBL" id="CAXHTA020000002">
    <property type="protein sequence ID" value="CAL5219998.1"/>
    <property type="molecule type" value="Genomic_DNA"/>
</dbReference>
<dbReference type="CDD" id="cd00060">
    <property type="entry name" value="FHA"/>
    <property type="match status" value="1"/>
</dbReference>
<organism evidence="2 3">
    <name type="scientific">Coccomyxa viridis</name>
    <dbReference type="NCBI Taxonomy" id="1274662"/>
    <lineage>
        <taxon>Eukaryota</taxon>
        <taxon>Viridiplantae</taxon>
        <taxon>Chlorophyta</taxon>
        <taxon>core chlorophytes</taxon>
        <taxon>Trebouxiophyceae</taxon>
        <taxon>Trebouxiophyceae incertae sedis</taxon>
        <taxon>Coccomyxaceae</taxon>
        <taxon>Coccomyxa</taxon>
    </lineage>
</organism>
<protein>
    <submittedName>
        <fullName evidence="2">G1940 protein</fullName>
    </submittedName>
</protein>
<evidence type="ECO:0000313" key="2">
    <source>
        <dbReference type="EMBL" id="CAL5219998.1"/>
    </source>
</evidence>
<dbReference type="InterPro" id="IPR008984">
    <property type="entry name" value="SMAD_FHA_dom_sf"/>
</dbReference>